<dbReference type="HOGENOM" id="CLU_001570_22_2_1"/>
<evidence type="ECO:0000256" key="11">
    <source>
        <dbReference type="ARBA" id="ARBA00023004"/>
    </source>
</evidence>
<evidence type="ECO:0000313" key="15">
    <source>
        <dbReference type="EMBL" id="ELU06018.1"/>
    </source>
</evidence>
<sequence length="216" mass="24186">MTSEAKAEINLTDEILSVGVCDVFRAGVESMTVAMYWTVLYMSAFPEIQEKVRTEVDDKISDNYDNAHKLPYLQAVMHEVYRFSSLTPFAKRTVGDSLTLADGTFIPKGTSVLLNLWALSRDPNVWNEPYKFNPDNFLKPDGSFDGSKVEKMMPFGYGMRRCPGEGSFKVLMPMLTAALMSNFVIEPPSGVTPDLEPLFGISLSPKPYKVVLKPRH</sequence>
<evidence type="ECO:0000256" key="14">
    <source>
        <dbReference type="RuleBase" id="RU000461"/>
    </source>
</evidence>
<reference evidence="15 17" key="2">
    <citation type="journal article" date="2013" name="Nature">
        <title>Insights into bilaterian evolution from three spiralian genomes.</title>
        <authorList>
            <person name="Simakov O."/>
            <person name="Marletaz F."/>
            <person name="Cho S.J."/>
            <person name="Edsinger-Gonzales E."/>
            <person name="Havlak P."/>
            <person name="Hellsten U."/>
            <person name="Kuo D.H."/>
            <person name="Larsson T."/>
            <person name="Lv J."/>
            <person name="Arendt D."/>
            <person name="Savage R."/>
            <person name="Osoegawa K."/>
            <person name="de Jong P."/>
            <person name="Grimwood J."/>
            <person name="Chapman J.A."/>
            <person name="Shapiro H."/>
            <person name="Aerts A."/>
            <person name="Otillar R.P."/>
            <person name="Terry A.Y."/>
            <person name="Boore J.L."/>
            <person name="Grigoriev I.V."/>
            <person name="Lindberg D.R."/>
            <person name="Seaver E.C."/>
            <person name="Weisblat D.A."/>
            <person name="Putnam N.H."/>
            <person name="Rokhsar D.S."/>
        </authorList>
    </citation>
    <scope>NUCLEOTIDE SEQUENCE</scope>
    <source>
        <strain evidence="15 17">I ESC-2004</strain>
    </source>
</reference>
<dbReference type="GO" id="GO:0042448">
    <property type="term" value="P:progesterone metabolic process"/>
    <property type="evidence" value="ECO:0007669"/>
    <property type="project" value="TreeGrafter"/>
</dbReference>
<keyword evidence="6 13" id="KW-0349">Heme</keyword>
<keyword evidence="11 13" id="KW-0408">Iron</keyword>
<dbReference type="OrthoDB" id="2789670at2759"/>
<dbReference type="GO" id="GO:0005789">
    <property type="term" value="C:endoplasmic reticulum membrane"/>
    <property type="evidence" value="ECO:0007669"/>
    <property type="project" value="UniProtKB-SubCell"/>
</dbReference>
<evidence type="ECO:0000256" key="2">
    <source>
        <dbReference type="ARBA" id="ARBA00004174"/>
    </source>
</evidence>
<comment type="cofactor">
    <cofactor evidence="1 13">
        <name>heme</name>
        <dbReference type="ChEBI" id="CHEBI:30413"/>
    </cofactor>
</comment>
<dbReference type="InterPro" id="IPR036396">
    <property type="entry name" value="Cyt_P450_sf"/>
</dbReference>
<dbReference type="GO" id="GO:0042446">
    <property type="term" value="P:hormone biosynthetic process"/>
    <property type="evidence" value="ECO:0007669"/>
    <property type="project" value="TreeGrafter"/>
</dbReference>
<accession>R7UIV0</accession>
<evidence type="ECO:0000313" key="17">
    <source>
        <dbReference type="Proteomes" id="UP000014760"/>
    </source>
</evidence>
<dbReference type="EC" id="1.14.14.1" evidence="5"/>
<evidence type="ECO:0000313" key="16">
    <source>
        <dbReference type="EnsemblMetazoa" id="CapteP95379"/>
    </source>
</evidence>
<evidence type="ECO:0000256" key="7">
    <source>
        <dbReference type="ARBA" id="ARBA00022723"/>
    </source>
</evidence>
<keyword evidence="8" id="KW-0256">Endoplasmic reticulum</keyword>
<protein>
    <recommendedName>
        <fullName evidence="5">unspecific monooxygenase</fullName>
        <ecNumber evidence="5">1.14.14.1</ecNumber>
    </recommendedName>
</protein>
<comment type="similarity">
    <text evidence="4 14">Belongs to the cytochrome P450 family.</text>
</comment>
<gene>
    <name evidence="15" type="ORF">CAPTEDRAFT_95379</name>
</gene>
<evidence type="ECO:0000256" key="1">
    <source>
        <dbReference type="ARBA" id="ARBA00001971"/>
    </source>
</evidence>
<keyword evidence="12 14" id="KW-0503">Monooxygenase</keyword>
<feature type="binding site" description="axial binding residue" evidence="13">
    <location>
        <position position="162"/>
    </location>
    <ligand>
        <name>heme</name>
        <dbReference type="ChEBI" id="CHEBI:30413"/>
    </ligand>
    <ligandPart>
        <name>Fe</name>
        <dbReference type="ChEBI" id="CHEBI:18248"/>
    </ligandPart>
</feature>
<dbReference type="PRINTS" id="PR00463">
    <property type="entry name" value="EP450I"/>
</dbReference>
<keyword evidence="9" id="KW-0492">Microsome</keyword>
<dbReference type="PROSITE" id="PS00086">
    <property type="entry name" value="CYTOCHROME_P450"/>
    <property type="match status" value="1"/>
</dbReference>
<dbReference type="EMBL" id="AMQN01007584">
    <property type="status" value="NOT_ANNOTATED_CDS"/>
    <property type="molecule type" value="Genomic_DNA"/>
</dbReference>
<dbReference type="InterPro" id="IPR001128">
    <property type="entry name" value="Cyt_P450"/>
</dbReference>
<dbReference type="EMBL" id="KB300985">
    <property type="protein sequence ID" value="ELU06018.1"/>
    <property type="molecule type" value="Genomic_DNA"/>
</dbReference>
<organism evidence="15">
    <name type="scientific">Capitella teleta</name>
    <name type="common">Polychaete worm</name>
    <dbReference type="NCBI Taxonomy" id="283909"/>
    <lineage>
        <taxon>Eukaryota</taxon>
        <taxon>Metazoa</taxon>
        <taxon>Spiralia</taxon>
        <taxon>Lophotrochozoa</taxon>
        <taxon>Annelida</taxon>
        <taxon>Polychaeta</taxon>
        <taxon>Sedentaria</taxon>
        <taxon>Scolecida</taxon>
        <taxon>Capitellidae</taxon>
        <taxon>Capitella</taxon>
    </lineage>
</organism>
<dbReference type="GO" id="GO:0020037">
    <property type="term" value="F:heme binding"/>
    <property type="evidence" value="ECO:0007669"/>
    <property type="project" value="InterPro"/>
</dbReference>
<evidence type="ECO:0000256" key="8">
    <source>
        <dbReference type="ARBA" id="ARBA00022824"/>
    </source>
</evidence>
<dbReference type="STRING" id="283909.R7UIV0"/>
<dbReference type="PANTHER" id="PTHR24289:SF21">
    <property type="entry name" value="CYTOCHROME P450 1A"/>
    <property type="match status" value="1"/>
</dbReference>
<reference evidence="16" key="3">
    <citation type="submission" date="2015-06" db="UniProtKB">
        <authorList>
            <consortium name="EnsemblMetazoa"/>
        </authorList>
    </citation>
    <scope>IDENTIFICATION</scope>
</reference>
<comment type="subcellular location">
    <subcellularLocation>
        <location evidence="3">Endoplasmic reticulum membrane</location>
        <topology evidence="3">Peripheral membrane protein</topology>
    </subcellularLocation>
    <subcellularLocation>
        <location evidence="2">Microsome membrane</location>
        <topology evidence="2">Peripheral membrane protein</topology>
    </subcellularLocation>
</comment>
<evidence type="ECO:0000256" key="6">
    <source>
        <dbReference type="ARBA" id="ARBA00022617"/>
    </source>
</evidence>
<dbReference type="AlphaFoldDB" id="R7UIV0"/>
<dbReference type="Gene3D" id="1.10.630.10">
    <property type="entry name" value="Cytochrome P450"/>
    <property type="match status" value="1"/>
</dbReference>
<evidence type="ECO:0000256" key="10">
    <source>
        <dbReference type="ARBA" id="ARBA00023002"/>
    </source>
</evidence>
<name>R7UIV0_CAPTE</name>
<evidence type="ECO:0000256" key="5">
    <source>
        <dbReference type="ARBA" id="ARBA00012109"/>
    </source>
</evidence>
<dbReference type="InterPro" id="IPR017972">
    <property type="entry name" value="Cyt_P450_CS"/>
</dbReference>
<dbReference type="Proteomes" id="UP000014760">
    <property type="component" value="Unassembled WGS sequence"/>
</dbReference>
<keyword evidence="7 13" id="KW-0479">Metal-binding</keyword>
<dbReference type="OMA" id="FDWILPQ"/>
<keyword evidence="10 14" id="KW-0560">Oxidoreductase</keyword>
<evidence type="ECO:0000256" key="3">
    <source>
        <dbReference type="ARBA" id="ARBA00004406"/>
    </source>
</evidence>
<evidence type="ECO:0000256" key="4">
    <source>
        <dbReference type="ARBA" id="ARBA00010617"/>
    </source>
</evidence>
<evidence type="ECO:0000256" key="13">
    <source>
        <dbReference type="PIRSR" id="PIRSR602401-1"/>
    </source>
</evidence>
<dbReference type="PANTHER" id="PTHR24289">
    <property type="entry name" value="STEROID 17-ALPHA-HYDROXYLASE/17,20 LYASE"/>
    <property type="match status" value="1"/>
</dbReference>
<proteinExistence type="inferred from homology"/>
<dbReference type="GO" id="GO:0004508">
    <property type="term" value="F:steroid 17-alpha-monooxygenase activity"/>
    <property type="evidence" value="ECO:0007669"/>
    <property type="project" value="TreeGrafter"/>
</dbReference>
<dbReference type="Pfam" id="PF00067">
    <property type="entry name" value="p450"/>
    <property type="match status" value="1"/>
</dbReference>
<keyword evidence="17" id="KW-1185">Reference proteome</keyword>
<dbReference type="EnsemblMetazoa" id="CapteT95379">
    <property type="protein sequence ID" value="CapteP95379"/>
    <property type="gene ID" value="CapteG95379"/>
</dbReference>
<evidence type="ECO:0000256" key="12">
    <source>
        <dbReference type="ARBA" id="ARBA00023033"/>
    </source>
</evidence>
<dbReference type="GO" id="GO:0005506">
    <property type="term" value="F:iron ion binding"/>
    <property type="evidence" value="ECO:0007669"/>
    <property type="project" value="InterPro"/>
</dbReference>
<dbReference type="PRINTS" id="PR00385">
    <property type="entry name" value="P450"/>
</dbReference>
<reference evidence="17" key="1">
    <citation type="submission" date="2012-12" db="EMBL/GenBank/DDBJ databases">
        <authorList>
            <person name="Hellsten U."/>
            <person name="Grimwood J."/>
            <person name="Chapman J.A."/>
            <person name="Shapiro H."/>
            <person name="Aerts A."/>
            <person name="Otillar R.P."/>
            <person name="Terry A.Y."/>
            <person name="Boore J.L."/>
            <person name="Simakov O."/>
            <person name="Marletaz F."/>
            <person name="Cho S.-J."/>
            <person name="Edsinger-Gonzales E."/>
            <person name="Havlak P."/>
            <person name="Kuo D.-H."/>
            <person name="Larsson T."/>
            <person name="Lv J."/>
            <person name="Arendt D."/>
            <person name="Savage R."/>
            <person name="Osoegawa K."/>
            <person name="de Jong P."/>
            <person name="Lindberg D.R."/>
            <person name="Seaver E.C."/>
            <person name="Weisblat D.A."/>
            <person name="Putnam N.H."/>
            <person name="Grigoriev I.V."/>
            <person name="Rokhsar D.S."/>
        </authorList>
    </citation>
    <scope>NUCLEOTIDE SEQUENCE</scope>
    <source>
        <strain evidence="17">I ESC-2004</strain>
    </source>
</reference>
<dbReference type="InterPro" id="IPR002401">
    <property type="entry name" value="Cyt_P450_E_grp-I"/>
</dbReference>
<evidence type="ECO:0000256" key="9">
    <source>
        <dbReference type="ARBA" id="ARBA00022848"/>
    </source>
</evidence>
<dbReference type="SUPFAM" id="SSF48264">
    <property type="entry name" value="Cytochrome P450"/>
    <property type="match status" value="1"/>
</dbReference>